<feature type="domain" description="GP-PDE" evidence="2">
    <location>
        <begin position="33"/>
        <end position="277"/>
    </location>
</feature>
<proteinExistence type="predicted"/>
<dbReference type="PANTHER" id="PTHR46211">
    <property type="entry name" value="GLYCEROPHOSPHORYL DIESTER PHOSPHODIESTERASE"/>
    <property type="match status" value="1"/>
</dbReference>
<keyword evidence="4" id="KW-1185">Reference proteome</keyword>
<dbReference type="GO" id="GO:0008081">
    <property type="term" value="F:phosphoric diester hydrolase activity"/>
    <property type="evidence" value="ECO:0007669"/>
    <property type="project" value="InterPro"/>
</dbReference>
<evidence type="ECO:0000313" key="3">
    <source>
        <dbReference type="EMBL" id="SDH17580.1"/>
    </source>
</evidence>
<keyword evidence="1" id="KW-0732">Signal</keyword>
<dbReference type="InterPro" id="IPR017946">
    <property type="entry name" value="PLC-like_Pdiesterase_TIM-brl"/>
</dbReference>
<dbReference type="Pfam" id="PF03009">
    <property type="entry name" value="GDPD"/>
    <property type="match status" value="1"/>
</dbReference>
<dbReference type="OrthoDB" id="9758957at2"/>
<gene>
    <name evidence="3" type="ORF">SAMN05421505_11268</name>
</gene>
<organism evidence="3 4">
    <name type="scientific">Sinosporangium album</name>
    <dbReference type="NCBI Taxonomy" id="504805"/>
    <lineage>
        <taxon>Bacteria</taxon>
        <taxon>Bacillati</taxon>
        <taxon>Actinomycetota</taxon>
        <taxon>Actinomycetes</taxon>
        <taxon>Streptosporangiales</taxon>
        <taxon>Streptosporangiaceae</taxon>
        <taxon>Sinosporangium</taxon>
    </lineage>
</organism>
<evidence type="ECO:0000313" key="4">
    <source>
        <dbReference type="Proteomes" id="UP000198923"/>
    </source>
</evidence>
<dbReference type="PANTHER" id="PTHR46211:SF1">
    <property type="entry name" value="GLYCEROPHOSPHODIESTER PHOSPHODIESTERASE, CYTOPLASMIC"/>
    <property type="match status" value="1"/>
</dbReference>
<dbReference type="PROSITE" id="PS51704">
    <property type="entry name" value="GP_PDE"/>
    <property type="match status" value="1"/>
</dbReference>
<reference evidence="3 4" key="1">
    <citation type="submission" date="2016-10" db="EMBL/GenBank/DDBJ databases">
        <authorList>
            <person name="de Groot N.N."/>
        </authorList>
    </citation>
    <scope>NUCLEOTIDE SEQUENCE [LARGE SCALE GENOMIC DNA]</scope>
    <source>
        <strain evidence="3 4">CPCC 201354</strain>
    </source>
</reference>
<sequence>MFRSIGLILSILVTAFAPALPSAAATATAPPTIISVAHRGASAYAPENTIAAFKLARQQRADMFEIDIQMTKDQQLVLMHDMTLTRTTNVEEVFPDRSPWKVSDFTLEEIRTLDAGSWLGEQFKGEPVPTLGDTLRAMNGSPMDLLLEVKAPELYPGIEARTAGELERHRSWLRPNRLVVQSFNWDSMRTFHEVMPDVPIGLLGTPQAARLVELATFADQINPHYSTLSAEYVRQVHDLNMEVFTWTVDDPQTMRHVITLEVDGVITNKPDVLRAELSV</sequence>
<dbReference type="InterPro" id="IPR030395">
    <property type="entry name" value="GP_PDE_dom"/>
</dbReference>
<accession>A0A1G8AB50</accession>
<dbReference type="EMBL" id="FNCN01000012">
    <property type="protein sequence ID" value="SDH17580.1"/>
    <property type="molecule type" value="Genomic_DNA"/>
</dbReference>
<dbReference type="STRING" id="504805.SAMN05421505_11268"/>
<dbReference type="Gene3D" id="3.20.20.190">
    <property type="entry name" value="Phosphatidylinositol (PI) phosphodiesterase"/>
    <property type="match status" value="1"/>
</dbReference>
<protein>
    <submittedName>
        <fullName evidence="3">Glycerophosphoryl diester phosphodiesterase</fullName>
    </submittedName>
</protein>
<evidence type="ECO:0000256" key="1">
    <source>
        <dbReference type="SAM" id="SignalP"/>
    </source>
</evidence>
<dbReference type="Proteomes" id="UP000198923">
    <property type="component" value="Unassembled WGS sequence"/>
</dbReference>
<name>A0A1G8AB50_9ACTN</name>
<dbReference type="RefSeq" id="WP_093171004.1">
    <property type="nucleotide sequence ID" value="NZ_FNCN01000012.1"/>
</dbReference>
<feature type="signal peptide" evidence="1">
    <location>
        <begin position="1"/>
        <end position="19"/>
    </location>
</feature>
<evidence type="ECO:0000259" key="2">
    <source>
        <dbReference type="PROSITE" id="PS51704"/>
    </source>
</evidence>
<dbReference type="AlphaFoldDB" id="A0A1G8AB50"/>
<dbReference type="SUPFAM" id="SSF51695">
    <property type="entry name" value="PLC-like phosphodiesterases"/>
    <property type="match status" value="1"/>
</dbReference>
<dbReference type="GO" id="GO:0006629">
    <property type="term" value="P:lipid metabolic process"/>
    <property type="evidence" value="ECO:0007669"/>
    <property type="project" value="InterPro"/>
</dbReference>
<feature type="chain" id="PRO_5038595517" evidence="1">
    <location>
        <begin position="20"/>
        <end position="279"/>
    </location>
</feature>